<accession>A0A4Z2IM37</accession>
<name>A0A4Z2IM37_9TELE</name>
<evidence type="ECO:0000313" key="2">
    <source>
        <dbReference type="Proteomes" id="UP000314294"/>
    </source>
</evidence>
<reference evidence="1 2" key="1">
    <citation type="submission" date="2019-03" db="EMBL/GenBank/DDBJ databases">
        <title>First draft genome of Liparis tanakae, snailfish: a comprehensive survey of snailfish specific genes.</title>
        <authorList>
            <person name="Kim W."/>
            <person name="Song I."/>
            <person name="Jeong J.-H."/>
            <person name="Kim D."/>
            <person name="Kim S."/>
            <person name="Ryu S."/>
            <person name="Song J.Y."/>
            <person name="Lee S.K."/>
        </authorList>
    </citation>
    <scope>NUCLEOTIDE SEQUENCE [LARGE SCALE GENOMIC DNA]</scope>
    <source>
        <tissue evidence="1">Muscle</tissue>
    </source>
</reference>
<organism evidence="1 2">
    <name type="scientific">Liparis tanakae</name>
    <name type="common">Tanaka's snailfish</name>
    <dbReference type="NCBI Taxonomy" id="230148"/>
    <lineage>
        <taxon>Eukaryota</taxon>
        <taxon>Metazoa</taxon>
        <taxon>Chordata</taxon>
        <taxon>Craniata</taxon>
        <taxon>Vertebrata</taxon>
        <taxon>Euteleostomi</taxon>
        <taxon>Actinopterygii</taxon>
        <taxon>Neopterygii</taxon>
        <taxon>Teleostei</taxon>
        <taxon>Neoteleostei</taxon>
        <taxon>Acanthomorphata</taxon>
        <taxon>Eupercaria</taxon>
        <taxon>Perciformes</taxon>
        <taxon>Cottioidei</taxon>
        <taxon>Cottales</taxon>
        <taxon>Liparidae</taxon>
        <taxon>Liparis</taxon>
    </lineage>
</organism>
<dbReference type="EMBL" id="SRLO01000075">
    <property type="protein sequence ID" value="TNN78262.1"/>
    <property type="molecule type" value="Genomic_DNA"/>
</dbReference>
<dbReference type="Proteomes" id="UP000314294">
    <property type="component" value="Unassembled WGS sequence"/>
</dbReference>
<evidence type="ECO:0000313" key="1">
    <source>
        <dbReference type="EMBL" id="TNN78262.1"/>
    </source>
</evidence>
<sequence length="94" mass="10433">MRPSRDLKPIVQTAVKGTLPNRVEGSRGSKLVHRGEQPVSVVLNLDAYGVEVWLPDLFTDLQVIIAVVDEGLHVLGQMELTQPLQNEVWTLAHL</sequence>
<protein>
    <submittedName>
        <fullName evidence="1">Uncharacterized protein</fullName>
    </submittedName>
</protein>
<keyword evidence="2" id="KW-1185">Reference proteome</keyword>
<gene>
    <name evidence="1" type="ORF">EYF80_011502</name>
</gene>
<proteinExistence type="predicted"/>
<comment type="caution">
    <text evidence="1">The sequence shown here is derived from an EMBL/GenBank/DDBJ whole genome shotgun (WGS) entry which is preliminary data.</text>
</comment>
<dbReference type="AlphaFoldDB" id="A0A4Z2IM37"/>